<keyword evidence="1" id="KW-0812">Transmembrane</keyword>
<keyword evidence="1" id="KW-1133">Transmembrane helix</keyword>
<name>A0ABW2XYH5_9ACTN</name>
<dbReference type="EMBL" id="JBHTGP010000027">
    <property type="protein sequence ID" value="MFD0691169.1"/>
    <property type="molecule type" value="Genomic_DNA"/>
</dbReference>
<keyword evidence="3" id="KW-1185">Reference proteome</keyword>
<evidence type="ECO:0000313" key="2">
    <source>
        <dbReference type="EMBL" id="MFD0691169.1"/>
    </source>
</evidence>
<accession>A0ABW2XYH5</accession>
<dbReference type="Pfam" id="PF09489">
    <property type="entry name" value="CbtB"/>
    <property type="match status" value="1"/>
</dbReference>
<sequence>MAQSAVPPAGTSPQARPAPAPLRVPIREILPWAVFAVVLGAVLIYFVGAEQGATSLFGGTWVHEFTHDGRHLLGFPCH</sequence>
<comment type="caution">
    <text evidence="2">The sequence shown here is derived from an EMBL/GenBank/DDBJ whole genome shotgun (WGS) entry which is preliminary data.</text>
</comment>
<dbReference type="InterPro" id="IPR012667">
    <property type="entry name" value="CbtB_put"/>
</dbReference>
<organism evidence="2 3">
    <name type="scientific">Actinomadura fibrosa</name>
    <dbReference type="NCBI Taxonomy" id="111802"/>
    <lineage>
        <taxon>Bacteria</taxon>
        <taxon>Bacillati</taxon>
        <taxon>Actinomycetota</taxon>
        <taxon>Actinomycetes</taxon>
        <taxon>Streptosporangiales</taxon>
        <taxon>Thermomonosporaceae</taxon>
        <taxon>Actinomadura</taxon>
    </lineage>
</organism>
<evidence type="ECO:0000256" key="1">
    <source>
        <dbReference type="SAM" id="Phobius"/>
    </source>
</evidence>
<feature type="transmembrane region" description="Helical" evidence="1">
    <location>
        <begin position="29"/>
        <end position="47"/>
    </location>
</feature>
<dbReference type="RefSeq" id="WP_131758743.1">
    <property type="nucleotide sequence ID" value="NZ_CAACUY010000058.1"/>
</dbReference>
<evidence type="ECO:0000313" key="3">
    <source>
        <dbReference type="Proteomes" id="UP001597063"/>
    </source>
</evidence>
<keyword evidence="1" id="KW-0472">Membrane</keyword>
<gene>
    <name evidence="2" type="ORF">ACFQZM_42215</name>
</gene>
<proteinExistence type="predicted"/>
<dbReference type="Proteomes" id="UP001597063">
    <property type="component" value="Unassembled WGS sequence"/>
</dbReference>
<reference evidence="3" key="1">
    <citation type="journal article" date="2019" name="Int. J. Syst. Evol. Microbiol.">
        <title>The Global Catalogue of Microorganisms (GCM) 10K type strain sequencing project: providing services to taxonomists for standard genome sequencing and annotation.</title>
        <authorList>
            <consortium name="The Broad Institute Genomics Platform"/>
            <consortium name="The Broad Institute Genome Sequencing Center for Infectious Disease"/>
            <person name="Wu L."/>
            <person name="Ma J."/>
        </authorList>
    </citation>
    <scope>NUCLEOTIDE SEQUENCE [LARGE SCALE GENOMIC DNA]</scope>
    <source>
        <strain evidence="3">JCM 9371</strain>
    </source>
</reference>
<protein>
    <submittedName>
        <fullName evidence="2">CbtB domain-containing protein</fullName>
    </submittedName>
</protein>